<reference evidence="2" key="1">
    <citation type="journal article" date="2020" name="bioRxiv">
        <title>Whole genome comparisons of ergot fungi reveals the divergence and evolution of species within the genus Claviceps are the result of varying mechanisms driving genome evolution and host range expansion.</title>
        <authorList>
            <person name="Wyka S.A."/>
            <person name="Mondo S.J."/>
            <person name="Liu M."/>
            <person name="Dettman J."/>
            <person name="Nalam V."/>
            <person name="Broders K.D."/>
        </authorList>
    </citation>
    <scope>NUCLEOTIDE SEQUENCE</scope>
    <source>
        <strain evidence="2">CCC 602</strain>
    </source>
</reference>
<feature type="region of interest" description="Disordered" evidence="1">
    <location>
        <begin position="78"/>
        <end position="97"/>
    </location>
</feature>
<dbReference type="AlphaFoldDB" id="A0A9P7N202"/>
<proteinExistence type="predicted"/>
<name>A0A9P7N202_9HYPO</name>
<keyword evidence="3" id="KW-1185">Reference proteome</keyword>
<gene>
    <name evidence="2" type="ORF">E4U43_005493</name>
</gene>
<evidence type="ECO:0000313" key="2">
    <source>
        <dbReference type="EMBL" id="KAG5986480.1"/>
    </source>
</evidence>
<feature type="compositionally biased region" description="Pro residues" evidence="1">
    <location>
        <begin position="29"/>
        <end position="38"/>
    </location>
</feature>
<dbReference type="EMBL" id="SRPW01003624">
    <property type="protein sequence ID" value="KAG5986480.1"/>
    <property type="molecule type" value="Genomic_DNA"/>
</dbReference>
<organism evidence="2 3">
    <name type="scientific">Claviceps pusilla</name>
    <dbReference type="NCBI Taxonomy" id="123648"/>
    <lineage>
        <taxon>Eukaryota</taxon>
        <taxon>Fungi</taxon>
        <taxon>Dikarya</taxon>
        <taxon>Ascomycota</taxon>
        <taxon>Pezizomycotina</taxon>
        <taxon>Sordariomycetes</taxon>
        <taxon>Hypocreomycetidae</taxon>
        <taxon>Hypocreales</taxon>
        <taxon>Clavicipitaceae</taxon>
        <taxon>Claviceps</taxon>
    </lineage>
</organism>
<feature type="region of interest" description="Disordered" evidence="1">
    <location>
        <begin position="23"/>
        <end position="62"/>
    </location>
</feature>
<accession>A0A9P7N202</accession>
<protein>
    <submittedName>
        <fullName evidence="2">Uncharacterized protein</fullName>
    </submittedName>
</protein>
<evidence type="ECO:0000256" key="1">
    <source>
        <dbReference type="SAM" id="MobiDB-lite"/>
    </source>
</evidence>
<sequence length="97" mass="10151">MPGIAAQDFAGMCGVVPAVSTAPRSMTPWQPPPPPPVALPACPLLEAAPPPVRQTSTGQWPAPQITTDARATICHAQRRLPFGSHKAPPRSRDPLGC</sequence>
<comment type="caution">
    <text evidence="2">The sequence shown here is derived from an EMBL/GenBank/DDBJ whole genome shotgun (WGS) entry which is preliminary data.</text>
</comment>
<feature type="non-terminal residue" evidence="2">
    <location>
        <position position="97"/>
    </location>
</feature>
<dbReference type="Proteomes" id="UP000748025">
    <property type="component" value="Unassembled WGS sequence"/>
</dbReference>
<evidence type="ECO:0000313" key="3">
    <source>
        <dbReference type="Proteomes" id="UP000748025"/>
    </source>
</evidence>
<feature type="compositionally biased region" description="Polar residues" evidence="1">
    <location>
        <begin position="53"/>
        <end position="62"/>
    </location>
</feature>